<dbReference type="InterPro" id="IPR036237">
    <property type="entry name" value="Xyl_isomerase-like_sf"/>
</dbReference>
<dbReference type="PANTHER" id="PTHR12110">
    <property type="entry name" value="HYDROXYPYRUVATE ISOMERASE"/>
    <property type="match status" value="1"/>
</dbReference>
<evidence type="ECO:0000259" key="1">
    <source>
        <dbReference type="Pfam" id="PF01261"/>
    </source>
</evidence>
<dbReference type="RefSeq" id="WP_065657481.1">
    <property type="nucleotide sequence ID" value="NZ_CP026925.1"/>
</dbReference>
<keyword evidence="2" id="KW-0413">Isomerase</keyword>
<dbReference type="SUPFAM" id="SSF51658">
    <property type="entry name" value="Xylose isomerase-like"/>
    <property type="match status" value="1"/>
</dbReference>
<organism evidence="2 3">
    <name type="scientific">Agrobacterium tumefaciens</name>
    <dbReference type="NCBI Taxonomy" id="358"/>
    <lineage>
        <taxon>Bacteria</taxon>
        <taxon>Pseudomonadati</taxon>
        <taxon>Pseudomonadota</taxon>
        <taxon>Alphaproteobacteria</taxon>
        <taxon>Hyphomicrobiales</taxon>
        <taxon>Rhizobiaceae</taxon>
        <taxon>Rhizobium/Agrobacterium group</taxon>
        <taxon>Agrobacterium</taxon>
        <taxon>Agrobacterium tumefaciens complex</taxon>
    </lineage>
</organism>
<feature type="domain" description="Xylose isomerase-like TIM barrel" evidence="1">
    <location>
        <begin position="28"/>
        <end position="245"/>
    </location>
</feature>
<dbReference type="InterPro" id="IPR050312">
    <property type="entry name" value="IolE/XylAMocC-like"/>
</dbReference>
<proteinExistence type="predicted"/>
<reference evidence="2 3" key="1">
    <citation type="submission" date="2018-02" db="EMBL/GenBank/DDBJ databases">
        <title>Complete genome sequence of Agrobacterium tumefaciens 1D1609.</title>
        <authorList>
            <person name="Cho S.-T."/>
            <person name="Haryono M."/>
            <person name="Chang H.-H."/>
            <person name="Santos M.N."/>
            <person name="Lai E.-M."/>
            <person name="Kuo C.-H."/>
        </authorList>
    </citation>
    <scope>NUCLEOTIDE SEQUENCE [LARGE SCALE GENOMIC DNA]</scope>
    <source>
        <strain evidence="2 3">1D1609</strain>
    </source>
</reference>
<dbReference type="InterPro" id="IPR013022">
    <property type="entry name" value="Xyl_isomerase-like_TIM-brl"/>
</dbReference>
<sequence length="271" mass="28791">MNNLSDMERAPIGVAHFSAIQLPPVQFVEQAAAAGFNAVGLRLHPAFPGAPFYELPQGSRAASEFRAVLDGEGMKVFDIEFFILGADFNAASVEHIVAAAADIGAKRLSACGDDDDHERLISNLVALCQLAARYGMGVDIENMGWRTINTYARSAALVDGCKQANAGALVDAIHFFRNGGNVNEINADIVNHLQLCDVTGPVPSRPEDMVNEARTGRLAPGDGILALKDLLAKLAGKAAISVEVPLVGDVTPLAHLRDLNLKTRRVLQSAD</sequence>
<name>A0A2L2LIG5_AGRTU</name>
<protein>
    <submittedName>
        <fullName evidence="2">Sugar phosphate isomerase</fullName>
    </submittedName>
</protein>
<dbReference type="GO" id="GO:0016853">
    <property type="term" value="F:isomerase activity"/>
    <property type="evidence" value="ECO:0007669"/>
    <property type="project" value="UniProtKB-KW"/>
</dbReference>
<gene>
    <name evidence="2" type="ORF">At1D1609_40710</name>
</gene>
<accession>A0A2L2LIG5</accession>
<dbReference type="EMBL" id="CP026925">
    <property type="protein sequence ID" value="AVH44117.1"/>
    <property type="molecule type" value="Genomic_DNA"/>
</dbReference>
<dbReference type="Gene3D" id="3.20.20.150">
    <property type="entry name" value="Divalent-metal-dependent TIM barrel enzymes"/>
    <property type="match status" value="1"/>
</dbReference>
<dbReference type="AlphaFoldDB" id="A0A2L2LIG5"/>
<dbReference type="Pfam" id="PF01261">
    <property type="entry name" value="AP_endonuc_2"/>
    <property type="match status" value="1"/>
</dbReference>
<dbReference type="PANTHER" id="PTHR12110:SF48">
    <property type="entry name" value="BLL3656 PROTEIN"/>
    <property type="match status" value="1"/>
</dbReference>
<evidence type="ECO:0000313" key="3">
    <source>
        <dbReference type="Proteomes" id="UP000237717"/>
    </source>
</evidence>
<evidence type="ECO:0000313" key="2">
    <source>
        <dbReference type="EMBL" id="AVH44117.1"/>
    </source>
</evidence>
<dbReference type="Proteomes" id="UP000237717">
    <property type="component" value="Chromosome II"/>
</dbReference>